<evidence type="ECO:0000313" key="2">
    <source>
        <dbReference type="Proteomes" id="UP000276133"/>
    </source>
</evidence>
<dbReference type="EMBL" id="REGN01001311">
    <property type="protein sequence ID" value="RNA35575.1"/>
    <property type="molecule type" value="Genomic_DNA"/>
</dbReference>
<evidence type="ECO:0000313" key="1">
    <source>
        <dbReference type="EMBL" id="RNA35575.1"/>
    </source>
</evidence>
<gene>
    <name evidence="1" type="ORF">BpHYR1_024018</name>
</gene>
<name>A0A3M7SIP2_BRAPC</name>
<organism evidence="1 2">
    <name type="scientific">Brachionus plicatilis</name>
    <name type="common">Marine rotifer</name>
    <name type="synonym">Brachionus muelleri</name>
    <dbReference type="NCBI Taxonomy" id="10195"/>
    <lineage>
        <taxon>Eukaryota</taxon>
        <taxon>Metazoa</taxon>
        <taxon>Spiralia</taxon>
        <taxon>Gnathifera</taxon>
        <taxon>Rotifera</taxon>
        <taxon>Eurotatoria</taxon>
        <taxon>Monogononta</taxon>
        <taxon>Pseudotrocha</taxon>
        <taxon>Ploima</taxon>
        <taxon>Brachionidae</taxon>
        <taxon>Brachionus</taxon>
    </lineage>
</organism>
<dbReference type="AlphaFoldDB" id="A0A3M7SIP2"/>
<reference evidence="1 2" key="1">
    <citation type="journal article" date="2018" name="Sci. Rep.">
        <title>Genomic signatures of local adaptation to the degree of environmental predictability in rotifers.</title>
        <authorList>
            <person name="Franch-Gras L."/>
            <person name="Hahn C."/>
            <person name="Garcia-Roger E.M."/>
            <person name="Carmona M.J."/>
            <person name="Serra M."/>
            <person name="Gomez A."/>
        </authorList>
    </citation>
    <scope>NUCLEOTIDE SEQUENCE [LARGE SCALE GENOMIC DNA]</scope>
    <source>
        <strain evidence="1">HYR1</strain>
    </source>
</reference>
<keyword evidence="2" id="KW-1185">Reference proteome</keyword>
<proteinExistence type="predicted"/>
<protein>
    <submittedName>
        <fullName evidence="1">Uncharacterized protein</fullName>
    </submittedName>
</protein>
<sequence length="109" mass="12797">MLNSELAEDIRRLADILLPSFGSDLNSEKKKFSSLGLLALGWNMEILLNKPSEYIQLLFQFAQIRFKINLRSIIIFIHNQKGQIERKNKFFPKQLLDMSCQWRNKIISV</sequence>
<accession>A0A3M7SIP2</accession>
<dbReference type="Proteomes" id="UP000276133">
    <property type="component" value="Unassembled WGS sequence"/>
</dbReference>
<comment type="caution">
    <text evidence="1">The sequence shown here is derived from an EMBL/GenBank/DDBJ whole genome shotgun (WGS) entry which is preliminary data.</text>
</comment>